<evidence type="ECO:0000313" key="3">
    <source>
        <dbReference type="EMBL" id="KAK5079981.1"/>
    </source>
</evidence>
<dbReference type="AlphaFoldDB" id="A0AAN7PJL5"/>
<dbReference type="PANTHER" id="PTHR33840">
    <property type="match status" value="1"/>
</dbReference>
<protein>
    <recommendedName>
        <fullName evidence="2">T6SS Phospholipase effector Tle1-like catalytic domain-containing protein</fullName>
    </recommendedName>
</protein>
<dbReference type="InterPro" id="IPR018712">
    <property type="entry name" value="Tle1-like_cat"/>
</dbReference>
<dbReference type="Proteomes" id="UP001309876">
    <property type="component" value="Unassembled WGS sequence"/>
</dbReference>
<proteinExistence type="predicted"/>
<evidence type="ECO:0000256" key="1">
    <source>
        <dbReference type="SAM" id="MobiDB-lite"/>
    </source>
</evidence>
<dbReference type="Pfam" id="PF09994">
    <property type="entry name" value="T6SS_Tle1-like_cat"/>
    <property type="match status" value="1"/>
</dbReference>
<sequence length="788" mass="88122">MIQQLGMIDNTQALSPTQIDELSKDAVRLYLSLKDGTLQESSPAIENFKQKFMRPGSIVYYIGAIDSVAFVLGETGIDDTVLHCRHFRHALSTHEERRGFDTEISTSCTIDPPSVLEELSEKSYNESLLQAWFLGTHTDLGGRWPQDGIALYPLQWLLSEAQKLGLGLGFERPADQCEARENPLQLVKMNDGNYPFNIQIRNGIENLPKDVDLFWWSSCLRKAKRSKSSAKPPWKETTEKGAFAITSAARHLQGLMQTDDEEFRGKKPGSDLQPFRAILNAFDCPKIFSNVLKKASERVPSETLGPGQVEQEFKARRDDLDLPWKQKSPRWQDSFRPKLRSSVAYQILENKLSFRKQSSFGATLLKAGYKISDLETFLCCSGGEIRTAILRHGGLLNPSQAFERVKKFLFSTTTGIRVSQHGFNMTLNFDYNEWSQDRTTLIEEFCENHSVLTMHTGPAKNIPSRILHPSDDRWLKMLLLGSEWKVVTPPLGLLISPKSSAFEFPERSAFEFPERSAFEFGPGRERPFNQFNSSSASNSYNPFSSSAGRDYPFDRFTSFPPRSPPFNSFSSSTAQDRPFKPFAFSTGQSSQNNPFASSARPNSSFTSFPSSTRLGQTNNSWRENGLMSQSNNRLTSTQLGNPFKSDDLKSSSLSTDDVGFGLEFLAIGAAGLASAAALWKMQNSDERNLLAALVNAILIMFRASANRQDGADAPITDTDIISAAILHQSVAPRVIQDVKDMLPKRSVPLPFKDKLEERVKTLVDRYRQEVLDASGSNPTTLTTLAILK</sequence>
<feature type="domain" description="T6SS Phospholipase effector Tle1-like catalytic" evidence="2">
    <location>
        <begin position="7"/>
        <end position="160"/>
    </location>
</feature>
<gene>
    <name evidence="3" type="ORF">LTR05_008831</name>
</gene>
<feature type="compositionally biased region" description="Polar residues" evidence="1">
    <location>
        <begin position="614"/>
        <end position="627"/>
    </location>
</feature>
<feature type="compositionally biased region" description="Low complexity" evidence="1">
    <location>
        <begin position="600"/>
        <end position="613"/>
    </location>
</feature>
<dbReference type="EMBL" id="JAVRRJ010000028">
    <property type="protein sequence ID" value="KAK5079981.1"/>
    <property type="molecule type" value="Genomic_DNA"/>
</dbReference>
<comment type="caution">
    <text evidence="3">The sequence shown here is derived from an EMBL/GenBank/DDBJ whole genome shotgun (WGS) entry which is preliminary data.</text>
</comment>
<dbReference type="PANTHER" id="PTHR33840:SF1">
    <property type="entry name" value="TLE1 PHOSPHOLIPASE DOMAIN-CONTAINING PROTEIN"/>
    <property type="match status" value="1"/>
</dbReference>
<reference evidence="3 4" key="1">
    <citation type="submission" date="2023-08" db="EMBL/GenBank/DDBJ databases">
        <title>Black Yeasts Isolated from many extreme environments.</title>
        <authorList>
            <person name="Coleine C."/>
            <person name="Stajich J.E."/>
            <person name="Selbmann L."/>
        </authorList>
    </citation>
    <scope>NUCLEOTIDE SEQUENCE [LARGE SCALE GENOMIC DNA]</scope>
    <source>
        <strain evidence="3 4">CCFEE 5910</strain>
    </source>
</reference>
<name>A0AAN7PJL5_9EURO</name>
<evidence type="ECO:0000259" key="2">
    <source>
        <dbReference type="Pfam" id="PF09994"/>
    </source>
</evidence>
<keyword evidence="4" id="KW-1185">Reference proteome</keyword>
<feature type="compositionally biased region" description="Polar residues" evidence="1">
    <location>
        <begin position="585"/>
        <end position="596"/>
    </location>
</feature>
<organism evidence="3 4">
    <name type="scientific">Lithohypha guttulata</name>
    <dbReference type="NCBI Taxonomy" id="1690604"/>
    <lineage>
        <taxon>Eukaryota</taxon>
        <taxon>Fungi</taxon>
        <taxon>Dikarya</taxon>
        <taxon>Ascomycota</taxon>
        <taxon>Pezizomycotina</taxon>
        <taxon>Eurotiomycetes</taxon>
        <taxon>Chaetothyriomycetidae</taxon>
        <taxon>Chaetothyriales</taxon>
        <taxon>Trichomeriaceae</taxon>
        <taxon>Lithohypha</taxon>
    </lineage>
</organism>
<accession>A0AAN7PJL5</accession>
<feature type="region of interest" description="Disordered" evidence="1">
    <location>
        <begin position="580"/>
        <end position="627"/>
    </location>
</feature>
<evidence type="ECO:0000313" key="4">
    <source>
        <dbReference type="Proteomes" id="UP001309876"/>
    </source>
</evidence>